<keyword evidence="3" id="KW-1185">Reference proteome</keyword>
<reference evidence="2" key="2">
    <citation type="submission" date="2021-03" db="UniProtKB">
        <authorList>
            <consortium name="EnsemblPlants"/>
        </authorList>
    </citation>
    <scope>IDENTIFICATION</scope>
</reference>
<accession>A0A803PZ41</accession>
<sequence>MKETGNTSTVAEHTTPSTDIPSTTNSQRPLRDDAELQNLRAVLGLMQGHNNIFHHHHQDLRVAINLAFDEQRCSNCGPNGRWADLAKSSLGRRFMTEATKVKGLTEEGRLAAILEGIEALRELWKDH</sequence>
<evidence type="ECO:0000256" key="1">
    <source>
        <dbReference type="SAM" id="MobiDB-lite"/>
    </source>
</evidence>
<dbReference type="EnsemblPlants" id="evm.model.06.617">
    <property type="protein sequence ID" value="cds.evm.model.06.617"/>
    <property type="gene ID" value="evm.TU.06.617"/>
</dbReference>
<proteinExistence type="predicted"/>
<dbReference type="Proteomes" id="UP000596661">
    <property type="component" value="Chromosome 6"/>
</dbReference>
<feature type="compositionally biased region" description="Polar residues" evidence="1">
    <location>
        <begin position="1"/>
        <end position="28"/>
    </location>
</feature>
<name>A0A803PZ41_CANSA</name>
<organism evidence="2 3">
    <name type="scientific">Cannabis sativa</name>
    <name type="common">Hemp</name>
    <name type="synonym">Marijuana</name>
    <dbReference type="NCBI Taxonomy" id="3483"/>
    <lineage>
        <taxon>Eukaryota</taxon>
        <taxon>Viridiplantae</taxon>
        <taxon>Streptophyta</taxon>
        <taxon>Embryophyta</taxon>
        <taxon>Tracheophyta</taxon>
        <taxon>Spermatophyta</taxon>
        <taxon>Magnoliopsida</taxon>
        <taxon>eudicotyledons</taxon>
        <taxon>Gunneridae</taxon>
        <taxon>Pentapetalae</taxon>
        <taxon>rosids</taxon>
        <taxon>fabids</taxon>
        <taxon>Rosales</taxon>
        <taxon>Cannabaceae</taxon>
        <taxon>Cannabis</taxon>
    </lineage>
</organism>
<feature type="region of interest" description="Disordered" evidence="1">
    <location>
        <begin position="1"/>
        <end position="32"/>
    </location>
</feature>
<dbReference type="AlphaFoldDB" id="A0A803PZ41"/>
<reference evidence="2" key="1">
    <citation type="submission" date="2018-11" db="EMBL/GenBank/DDBJ databases">
        <authorList>
            <person name="Grassa J C."/>
        </authorList>
    </citation>
    <scope>NUCLEOTIDE SEQUENCE [LARGE SCALE GENOMIC DNA]</scope>
</reference>
<protein>
    <submittedName>
        <fullName evidence="2">Uncharacterized protein</fullName>
    </submittedName>
</protein>
<evidence type="ECO:0000313" key="2">
    <source>
        <dbReference type="EnsemblPlants" id="cds.evm.model.06.617"/>
    </source>
</evidence>
<dbReference type="Gramene" id="evm.model.06.617">
    <property type="protein sequence ID" value="cds.evm.model.06.617"/>
    <property type="gene ID" value="evm.TU.06.617"/>
</dbReference>
<evidence type="ECO:0000313" key="3">
    <source>
        <dbReference type="Proteomes" id="UP000596661"/>
    </source>
</evidence>
<dbReference type="EMBL" id="UZAU01000572">
    <property type="status" value="NOT_ANNOTATED_CDS"/>
    <property type="molecule type" value="Genomic_DNA"/>
</dbReference>